<organism evidence="1">
    <name type="scientific">viral metagenome</name>
    <dbReference type="NCBI Taxonomy" id="1070528"/>
    <lineage>
        <taxon>unclassified sequences</taxon>
        <taxon>metagenomes</taxon>
        <taxon>organismal metagenomes</taxon>
    </lineage>
</organism>
<reference evidence="1" key="1">
    <citation type="journal article" date="2020" name="Nature">
        <title>Giant virus diversity and host interactions through global metagenomics.</title>
        <authorList>
            <person name="Schulz F."/>
            <person name="Roux S."/>
            <person name="Paez-Espino D."/>
            <person name="Jungbluth S."/>
            <person name="Walsh D.A."/>
            <person name="Denef V.J."/>
            <person name="McMahon K.D."/>
            <person name="Konstantinidis K.T."/>
            <person name="Eloe-Fadrosh E.A."/>
            <person name="Kyrpides N.C."/>
            <person name="Woyke T."/>
        </authorList>
    </citation>
    <scope>NUCLEOTIDE SEQUENCE</scope>
    <source>
        <strain evidence="1">GVMAG-M-3300023174-189</strain>
    </source>
</reference>
<accession>A0A6C0DK34</accession>
<sequence length="317" mass="36300">MASRLVKNITDAIMTSTIYAAFVHGDTDVENPTYQTVPPNTYVFELAEVGEVVFTSIDEPLWGLIQDRNRLAASITGEDTSEATAKILRNIIMYGPGDRYCVRNLELGEKERNLPSWGFFKHNPGDTLSYLEKPPYIQFSDLSILKYFYYDKRLGSSINTDTDFIKHVNAYDKTNVKIIFINACSAIQKKTLSPQERKNLTAIQRLQQAQWQYLAENGLQLGSFVHTSETVPNSKMNQTPMRYRGKSFIPFNSEFRGFTKGQKVLNNNTGIHSVNNNFPEKTFCQKCMNAMGKVICCKRRGGRTRRLLKKNRRTMRK</sequence>
<name>A0A6C0DK34_9ZZZZ</name>
<proteinExistence type="predicted"/>
<dbReference type="AlphaFoldDB" id="A0A6C0DK34"/>
<protein>
    <submittedName>
        <fullName evidence="1">Uncharacterized protein</fullName>
    </submittedName>
</protein>
<dbReference type="EMBL" id="MN739626">
    <property type="protein sequence ID" value="QHT16644.1"/>
    <property type="molecule type" value="Genomic_DNA"/>
</dbReference>
<evidence type="ECO:0000313" key="1">
    <source>
        <dbReference type="EMBL" id="QHT16644.1"/>
    </source>
</evidence>